<evidence type="ECO:0000313" key="3">
    <source>
        <dbReference type="EMBL" id="SJL82615.1"/>
    </source>
</evidence>
<dbReference type="Proteomes" id="UP000189475">
    <property type="component" value="Unassembled WGS sequence"/>
</dbReference>
<dbReference type="EMBL" id="FUFT01000002">
    <property type="protein sequence ID" value="SJL82615.1"/>
    <property type="molecule type" value="Genomic_DNA"/>
</dbReference>
<keyword evidence="4" id="KW-1185">Reference proteome</keyword>
<organism evidence="3 4">
    <name type="scientific">Vibrio palustris</name>
    <dbReference type="NCBI Taxonomy" id="1918946"/>
    <lineage>
        <taxon>Bacteria</taxon>
        <taxon>Pseudomonadati</taxon>
        <taxon>Pseudomonadota</taxon>
        <taxon>Gammaproteobacteria</taxon>
        <taxon>Vibrionales</taxon>
        <taxon>Vibrionaceae</taxon>
        <taxon>Vibrio</taxon>
    </lineage>
</organism>
<evidence type="ECO:0000256" key="2">
    <source>
        <dbReference type="SAM" id="SignalP"/>
    </source>
</evidence>
<dbReference type="AlphaFoldDB" id="A0A1R4B121"/>
<gene>
    <name evidence="3" type="ORF">VPAL9027_00545</name>
</gene>
<dbReference type="RefSeq" id="WP_077312071.1">
    <property type="nucleotide sequence ID" value="NZ_AP024887.1"/>
</dbReference>
<feature type="compositionally biased region" description="Basic and acidic residues" evidence="1">
    <location>
        <begin position="35"/>
        <end position="85"/>
    </location>
</feature>
<evidence type="ECO:0000313" key="4">
    <source>
        <dbReference type="Proteomes" id="UP000189475"/>
    </source>
</evidence>
<protein>
    <submittedName>
        <fullName evidence="3">Uncharacterized protein</fullName>
    </submittedName>
</protein>
<proteinExistence type="predicted"/>
<keyword evidence="2" id="KW-0732">Signal</keyword>
<name>A0A1R4B121_9VIBR</name>
<feature type="signal peptide" evidence="2">
    <location>
        <begin position="1"/>
        <end position="25"/>
    </location>
</feature>
<evidence type="ECO:0000256" key="1">
    <source>
        <dbReference type="SAM" id="MobiDB-lite"/>
    </source>
</evidence>
<dbReference type="STRING" id="1918946.VPAL9027_00545"/>
<feature type="chain" id="PRO_5013023573" evidence="2">
    <location>
        <begin position="26"/>
        <end position="85"/>
    </location>
</feature>
<accession>A0A1R4B121</accession>
<feature type="region of interest" description="Disordered" evidence="1">
    <location>
        <begin position="26"/>
        <end position="85"/>
    </location>
</feature>
<reference evidence="3 4" key="1">
    <citation type="submission" date="2017-02" db="EMBL/GenBank/DDBJ databases">
        <authorList>
            <person name="Peterson S.W."/>
        </authorList>
    </citation>
    <scope>NUCLEOTIDE SEQUENCE [LARGE SCALE GENOMIC DNA]</scope>
    <source>
        <strain evidence="3 4">CECT 9027</strain>
    </source>
</reference>
<sequence length="85" mass="9862">MRRLVQRMLTVSVILASGLPSYVSANTSDASNLSEARKHYEQQKEQITHASDYMKSRQKQSRQELLRVEQSHEDAMNIKVEKNEK</sequence>